<evidence type="ECO:0000313" key="2">
    <source>
        <dbReference type="Proteomes" id="UP001054945"/>
    </source>
</evidence>
<dbReference type="EMBL" id="BPLR01013240">
    <property type="protein sequence ID" value="GIY59740.1"/>
    <property type="molecule type" value="Genomic_DNA"/>
</dbReference>
<dbReference type="AlphaFoldDB" id="A0AAV4UPF2"/>
<reference evidence="1 2" key="1">
    <citation type="submission" date="2021-06" db="EMBL/GenBank/DDBJ databases">
        <title>Caerostris extrusa draft genome.</title>
        <authorList>
            <person name="Kono N."/>
            <person name="Arakawa K."/>
        </authorList>
    </citation>
    <scope>NUCLEOTIDE SEQUENCE [LARGE SCALE GENOMIC DNA]</scope>
</reference>
<comment type="caution">
    <text evidence="1">The sequence shown here is derived from an EMBL/GenBank/DDBJ whole genome shotgun (WGS) entry which is preliminary data.</text>
</comment>
<keyword evidence="2" id="KW-1185">Reference proteome</keyword>
<sequence length="84" mass="9316">MTFNIMGKLLLDIINKILQLPILNPFEQDGGYHNRITCLAGASASRVETPSITMVTAPRGHSDDRSHLSEGNEHARADLQWCVQ</sequence>
<organism evidence="1 2">
    <name type="scientific">Caerostris extrusa</name>
    <name type="common">Bark spider</name>
    <name type="synonym">Caerostris bankana</name>
    <dbReference type="NCBI Taxonomy" id="172846"/>
    <lineage>
        <taxon>Eukaryota</taxon>
        <taxon>Metazoa</taxon>
        <taxon>Ecdysozoa</taxon>
        <taxon>Arthropoda</taxon>
        <taxon>Chelicerata</taxon>
        <taxon>Arachnida</taxon>
        <taxon>Araneae</taxon>
        <taxon>Araneomorphae</taxon>
        <taxon>Entelegynae</taxon>
        <taxon>Araneoidea</taxon>
        <taxon>Araneidae</taxon>
        <taxon>Caerostris</taxon>
    </lineage>
</organism>
<accession>A0AAV4UPF2</accession>
<proteinExistence type="predicted"/>
<gene>
    <name evidence="1" type="ORF">CEXT_407171</name>
</gene>
<name>A0AAV4UPF2_CAEEX</name>
<protein>
    <submittedName>
        <fullName evidence="1">Uncharacterized protein</fullName>
    </submittedName>
</protein>
<evidence type="ECO:0000313" key="1">
    <source>
        <dbReference type="EMBL" id="GIY59740.1"/>
    </source>
</evidence>
<dbReference type="Proteomes" id="UP001054945">
    <property type="component" value="Unassembled WGS sequence"/>
</dbReference>